<accession>A0ABX1HK55</accession>
<evidence type="ECO:0000313" key="2">
    <source>
        <dbReference type="EMBL" id="NKI89153.1"/>
    </source>
</evidence>
<comment type="caution">
    <text evidence="2">The sequence shown here is derived from an EMBL/GenBank/DDBJ whole genome shotgun (WGS) entry which is preliminary data.</text>
</comment>
<feature type="region of interest" description="Disordered" evidence="1">
    <location>
        <begin position="1"/>
        <end position="36"/>
    </location>
</feature>
<feature type="compositionally biased region" description="Basic and acidic residues" evidence="1">
    <location>
        <begin position="24"/>
        <end position="33"/>
    </location>
</feature>
<dbReference type="Proteomes" id="UP000717634">
    <property type="component" value="Unassembled WGS sequence"/>
</dbReference>
<name>A0ABX1HK55_9BACT</name>
<feature type="compositionally biased region" description="Polar residues" evidence="1">
    <location>
        <begin position="1"/>
        <end position="17"/>
    </location>
</feature>
<evidence type="ECO:0000256" key="1">
    <source>
        <dbReference type="SAM" id="MobiDB-lite"/>
    </source>
</evidence>
<protein>
    <submittedName>
        <fullName evidence="2">Uncharacterized protein</fullName>
    </submittedName>
</protein>
<reference evidence="2 3" key="1">
    <citation type="submission" date="2020-03" db="EMBL/GenBank/DDBJ databases">
        <title>Genomic Encyclopedia of Type Strains, Phase IV (KMG-V): Genome sequencing to study the core and pangenomes of soil and plant-associated prokaryotes.</title>
        <authorList>
            <person name="Whitman W."/>
        </authorList>
    </citation>
    <scope>NUCLEOTIDE SEQUENCE [LARGE SCALE GENOMIC DNA]</scope>
    <source>
        <strain evidence="2 3">1B</strain>
    </source>
</reference>
<sequence>MQSPRPTESPTVGSPATPSYPAPERYREPRPLTEADYGLDDTLTEAAGMARNPGALGVYAGSF</sequence>
<organism evidence="2 3">
    <name type="scientific">Hymenobacter artigasi</name>
    <dbReference type="NCBI Taxonomy" id="2719616"/>
    <lineage>
        <taxon>Bacteria</taxon>
        <taxon>Pseudomonadati</taxon>
        <taxon>Bacteroidota</taxon>
        <taxon>Cytophagia</taxon>
        <taxon>Cytophagales</taxon>
        <taxon>Hymenobacteraceae</taxon>
        <taxon>Hymenobacter</taxon>
    </lineage>
</organism>
<evidence type="ECO:0000313" key="3">
    <source>
        <dbReference type="Proteomes" id="UP000717634"/>
    </source>
</evidence>
<dbReference type="EMBL" id="JAAVTK010000004">
    <property type="protein sequence ID" value="NKI89153.1"/>
    <property type="molecule type" value="Genomic_DNA"/>
</dbReference>
<gene>
    <name evidence="2" type="ORF">HBN54_001748</name>
</gene>
<proteinExistence type="predicted"/>
<keyword evidence="3" id="KW-1185">Reference proteome</keyword>
<dbReference type="RefSeq" id="WP_168672798.1">
    <property type="nucleotide sequence ID" value="NZ_JAAVTK010000004.1"/>
</dbReference>